<evidence type="ECO:0000313" key="2">
    <source>
        <dbReference type="EMBL" id="SKC80235.1"/>
    </source>
</evidence>
<organism evidence="2 3">
    <name type="scientific">Pseudoxanthomonas indica</name>
    <dbReference type="NCBI Taxonomy" id="428993"/>
    <lineage>
        <taxon>Bacteria</taxon>
        <taxon>Pseudomonadati</taxon>
        <taxon>Pseudomonadota</taxon>
        <taxon>Gammaproteobacteria</taxon>
        <taxon>Lysobacterales</taxon>
        <taxon>Lysobacteraceae</taxon>
        <taxon>Pseudoxanthomonas</taxon>
    </lineage>
</organism>
<dbReference type="RefSeq" id="WP_139381600.1">
    <property type="nucleotide sequence ID" value="NZ_BMCL01000001.1"/>
</dbReference>
<dbReference type="Proteomes" id="UP000190341">
    <property type="component" value="Unassembled WGS sequence"/>
</dbReference>
<dbReference type="AlphaFoldDB" id="A0A1T5LWH2"/>
<keyword evidence="3" id="KW-1185">Reference proteome</keyword>
<dbReference type="PROSITE" id="PS51257">
    <property type="entry name" value="PROKAR_LIPOPROTEIN"/>
    <property type="match status" value="1"/>
</dbReference>
<feature type="chain" id="PRO_5012029939" description="Lipoprotein" evidence="1">
    <location>
        <begin position="24"/>
        <end position="244"/>
    </location>
</feature>
<accession>A0A1T5LWH2</accession>
<reference evidence="2 3" key="1">
    <citation type="submission" date="2017-02" db="EMBL/GenBank/DDBJ databases">
        <authorList>
            <person name="Peterson S.W."/>
        </authorList>
    </citation>
    <scope>NUCLEOTIDE SEQUENCE [LARGE SCALE GENOMIC DNA]</scope>
    <source>
        <strain evidence="2 3">P15</strain>
    </source>
</reference>
<name>A0A1T5LWH2_9GAMM</name>
<dbReference type="EMBL" id="FUZV01000002">
    <property type="protein sequence ID" value="SKC80235.1"/>
    <property type="molecule type" value="Genomic_DNA"/>
</dbReference>
<sequence>MPNPKATLLAATLTCAAAMTACAATPDSSLADELPGCYRASDATRYQAMQVELKADHTYYAEHQGHMGLWESGIGVWRQDGNKIDFSRDQVDDKSSLPSRLKIKHGPEGVTLHIPNGGILWEEPLTIRSCDGVGWQGTALNRKGAPPAIPAGEYTFQHRFAEHPSMPSVDMRVRFADGHITVTNTRPGTPFPLGVVAEGQLRWNGNVGRWIVARTPADVEATEVGACTEGPEVVDLEQRIYWTC</sequence>
<protein>
    <recommendedName>
        <fullName evidence="4">Lipoprotein</fullName>
    </recommendedName>
</protein>
<keyword evidence="1" id="KW-0732">Signal</keyword>
<dbReference type="OrthoDB" id="672868at2"/>
<proteinExistence type="predicted"/>
<feature type="signal peptide" evidence="1">
    <location>
        <begin position="1"/>
        <end position="23"/>
    </location>
</feature>
<evidence type="ECO:0000256" key="1">
    <source>
        <dbReference type="SAM" id="SignalP"/>
    </source>
</evidence>
<gene>
    <name evidence="2" type="ORF">SAMN06296058_3247</name>
</gene>
<evidence type="ECO:0000313" key="3">
    <source>
        <dbReference type="Proteomes" id="UP000190341"/>
    </source>
</evidence>
<evidence type="ECO:0008006" key="4">
    <source>
        <dbReference type="Google" id="ProtNLM"/>
    </source>
</evidence>